<proteinExistence type="predicted"/>
<feature type="non-terminal residue" evidence="1">
    <location>
        <position position="105"/>
    </location>
</feature>
<evidence type="ECO:0000313" key="1">
    <source>
        <dbReference type="EMBL" id="EQD40430.1"/>
    </source>
</evidence>
<dbReference type="InterPro" id="IPR029063">
    <property type="entry name" value="SAM-dependent_MTases_sf"/>
</dbReference>
<comment type="caution">
    <text evidence="1">The sequence shown here is derived from an EMBL/GenBank/DDBJ whole genome shotgun (WGS) entry which is preliminary data.</text>
</comment>
<protein>
    <submittedName>
        <fullName evidence="1">Uncharacterized protein</fullName>
    </submittedName>
</protein>
<dbReference type="AlphaFoldDB" id="T1AES6"/>
<dbReference type="Gene3D" id="3.40.50.150">
    <property type="entry name" value="Vaccinia Virus protein VP39"/>
    <property type="match status" value="1"/>
</dbReference>
<gene>
    <name evidence="1" type="ORF">B1A_16444</name>
</gene>
<reference evidence="1" key="1">
    <citation type="submission" date="2013-08" db="EMBL/GenBank/DDBJ databases">
        <authorList>
            <person name="Mendez C."/>
            <person name="Richter M."/>
            <person name="Ferrer M."/>
            <person name="Sanchez J."/>
        </authorList>
    </citation>
    <scope>NUCLEOTIDE SEQUENCE</scope>
</reference>
<dbReference type="EMBL" id="AUZX01012090">
    <property type="protein sequence ID" value="EQD40430.1"/>
    <property type="molecule type" value="Genomic_DNA"/>
</dbReference>
<accession>T1AES6</accession>
<sequence>MRTELNSLLEAASFVPDRMVFPNAWCGHLPFAFWLIDTLKPDNFVELGTHTGNSYLTFCQAVKQVGSDTRCFAVDTWEGDEHAGYYGEEVYTTLSDYHQPRYAQF</sequence>
<dbReference type="Pfam" id="PF13578">
    <property type="entry name" value="Methyltransf_24"/>
    <property type="match status" value="1"/>
</dbReference>
<organism evidence="1">
    <name type="scientific">mine drainage metagenome</name>
    <dbReference type="NCBI Taxonomy" id="410659"/>
    <lineage>
        <taxon>unclassified sequences</taxon>
        <taxon>metagenomes</taxon>
        <taxon>ecological metagenomes</taxon>
    </lineage>
</organism>
<reference evidence="1" key="2">
    <citation type="journal article" date="2014" name="ISME J.">
        <title>Microbial stratification in low pH oxic and suboxic macroscopic growths along an acid mine drainage.</title>
        <authorList>
            <person name="Mendez-Garcia C."/>
            <person name="Mesa V."/>
            <person name="Sprenger R.R."/>
            <person name="Richter M."/>
            <person name="Diez M.S."/>
            <person name="Solano J."/>
            <person name="Bargiela R."/>
            <person name="Golyshina O.V."/>
            <person name="Manteca A."/>
            <person name="Ramos J.L."/>
            <person name="Gallego J.R."/>
            <person name="Llorente I."/>
            <person name="Martins Dos Santos V.A."/>
            <person name="Jensen O.N."/>
            <person name="Pelaez A.I."/>
            <person name="Sanchez J."/>
            <person name="Ferrer M."/>
        </authorList>
    </citation>
    <scope>NUCLEOTIDE SEQUENCE</scope>
</reference>
<dbReference type="SUPFAM" id="SSF53335">
    <property type="entry name" value="S-adenosyl-L-methionine-dependent methyltransferases"/>
    <property type="match status" value="1"/>
</dbReference>
<name>T1AES6_9ZZZZ</name>